<gene>
    <name evidence="1" type="ORF">ACFQ1E_05390</name>
</gene>
<organism evidence="1 2">
    <name type="scientific">Sphingomonas canadensis</name>
    <dbReference type="NCBI Taxonomy" id="1219257"/>
    <lineage>
        <taxon>Bacteria</taxon>
        <taxon>Pseudomonadati</taxon>
        <taxon>Pseudomonadota</taxon>
        <taxon>Alphaproteobacteria</taxon>
        <taxon>Sphingomonadales</taxon>
        <taxon>Sphingomonadaceae</taxon>
        <taxon>Sphingomonas</taxon>
    </lineage>
</organism>
<comment type="caution">
    <text evidence="1">The sequence shown here is derived from an EMBL/GenBank/DDBJ whole genome shotgun (WGS) entry which is preliminary data.</text>
</comment>
<keyword evidence="2" id="KW-1185">Reference proteome</keyword>
<proteinExistence type="predicted"/>
<dbReference type="EMBL" id="JBHTJG010000002">
    <property type="protein sequence ID" value="MFD0945765.1"/>
    <property type="molecule type" value="Genomic_DNA"/>
</dbReference>
<accession>A0ABW3H5Y2</accession>
<reference evidence="2" key="1">
    <citation type="journal article" date="2019" name="Int. J. Syst. Evol. Microbiol.">
        <title>The Global Catalogue of Microorganisms (GCM) 10K type strain sequencing project: providing services to taxonomists for standard genome sequencing and annotation.</title>
        <authorList>
            <consortium name="The Broad Institute Genomics Platform"/>
            <consortium name="The Broad Institute Genome Sequencing Center for Infectious Disease"/>
            <person name="Wu L."/>
            <person name="Ma J."/>
        </authorList>
    </citation>
    <scope>NUCLEOTIDE SEQUENCE [LARGE SCALE GENOMIC DNA]</scope>
    <source>
        <strain evidence="2">CCUG 62982</strain>
    </source>
</reference>
<name>A0ABW3H5Y2_9SPHN</name>
<protein>
    <submittedName>
        <fullName evidence="1">Uncharacterized protein</fullName>
    </submittedName>
</protein>
<evidence type="ECO:0000313" key="2">
    <source>
        <dbReference type="Proteomes" id="UP001596977"/>
    </source>
</evidence>
<dbReference type="Proteomes" id="UP001596977">
    <property type="component" value="Unassembled WGS sequence"/>
</dbReference>
<sequence>MSLQLPGDPFVIEMRPSEILLADGRVDLKLELVLGNPSDVPAEGIRLTLAMASARPDQDLMLSAFHARPPVPPVADPFDLPARSATRVPGTLSIAGDTLHVVNVGARPMFVPIVMLDIRWRGGLSIRHFSADFMVGTAGQGDKLGPIWLDRGNSRQTGLAMTRYVPQGTRPAGR</sequence>
<evidence type="ECO:0000313" key="1">
    <source>
        <dbReference type="EMBL" id="MFD0945765.1"/>
    </source>
</evidence>